<feature type="region of interest" description="Disordered" evidence="4">
    <location>
        <begin position="145"/>
        <end position="164"/>
    </location>
</feature>
<protein>
    <recommendedName>
        <fullName evidence="5">Translation initiation factor 3 N-terminal domain-containing protein</fullName>
    </recommendedName>
</protein>
<dbReference type="GO" id="GO:0005737">
    <property type="term" value="C:cytoplasm"/>
    <property type="evidence" value="ECO:0007669"/>
    <property type="project" value="UniProtKB-ARBA"/>
</dbReference>
<dbReference type="OrthoDB" id="42842at2759"/>
<dbReference type="InterPro" id="IPR036787">
    <property type="entry name" value="T_IF-3_N_sf"/>
</dbReference>
<dbReference type="GO" id="GO:0043022">
    <property type="term" value="F:ribosome binding"/>
    <property type="evidence" value="ECO:0007669"/>
    <property type="project" value="TreeGrafter"/>
</dbReference>
<feature type="region of interest" description="Disordered" evidence="4">
    <location>
        <begin position="23"/>
        <end position="62"/>
    </location>
</feature>
<comment type="similarity">
    <text evidence="1">Belongs to the IF-3 family.</text>
</comment>
<keyword evidence="3" id="KW-0648">Protein biosynthesis</keyword>
<evidence type="ECO:0000256" key="1">
    <source>
        <dbReference type="ARBA" id="ARBA00005439"/>
    </source>
</evidence>
<dbReference type="SUPFAM" id="SSF54364">
    <property type="entry name" value="Translation initiation factor IF3, N-terminal domain"/>
    <property type="match status" value="1"/>
</dbReference>
<dbReference type="GO" id="GO:0032790">
    <property type="term" value="P:ribosome disassembly"/>
    <property type="evidence" value="ECO:0007669"/>
    <property type="project" value="TreeGrafter"/>
</dbReference>
<feature type="domain" description="Translation initiation factor 3 N-terminal" evidence="5">
    <location>
        <begin position="88"/>
        <end position="153"/>
    </location>
</feature>
<name>A0A1E7FSX6_9STRA</name>
<dbReference type="InParanoid" id="A0A1E7FSX6"/>
<dbReference type="Pfam" id="PF05198">
    <property type="entry name" value="IF3_N"/>
    <property type="match status" value="1"/>
</dbReference>
<keyword evidence="7" id="KW-1185">Reference proteome</keyword>
<sequence>MGKAPSSSSSSSLISVIRSFSVGESSYNPSSHNKSPIWQDVNSRSFSSRGRNSKGFGNDKKKSNVIANEDLVALLIRKSSESSADSLTIRLVTDEGPDTPSTVQVVSLSEAIEISLDRGEDLIGANIDGDPPVIRVTQLSKLEYKHQQAQKKQQNSSSNKKEKKAFRFKAGIDKNDLERKLGRLKEFLIKGHDCDFTVFSRLRTLRQNPDAGSELVEQIRVLLADVGEMKRPPQTDETKRFYRVNYQPKAGRVGK</sequence>
<dbReference type="KEGG" id="fcy:FRACYDRAFT_180128"/>
<dbReference type="Gene3D" id="3.30.110.10">
    <property type="entry name" value="Translation initiation factor 3 (IF-3), C-terminal domain"/>
    <property type="match status" value="1"/>
</dbReference>
<dbReference type="InterPro" id="IPR036788">
    <property type="entry name" value="T_IF-3_C_sf"/>
</dbReference>
<dbReference type="InterPro" id="IPR001288">
    <property type="entry name" value="Translation_initiation_fac_3"/>
</dbReference>
<gene>
    <name evidence="6" type="ORF">FRACYDRAFT_180128</name>
</gene>
<dbReference type="GO" id="GO:0003743">
    <property type="term" value="F:translation initiation factor activity"/>
    <property type="evidence" value="ECO:0007669"/>
    <property type="project" value="UniProtKB-KW"/>
</dbReference>
<dbReference type="EMBL" id="KV784354">
    <property type="protein sequence ID" value="OEU21217.1"/>
    <property type="molecule type" value="Genomic_DNA"/>
</dbReference>
<keyword evidence="2" id="KW-0396">Initiation factor</keyword>
<dbReference type="Gene3D" id="3.10.20.80">
    <property type="entry name" value="Translation initiation factor 3 (IF-3), N-terminal domain"/>
    <property type="match status" value="1"/>
</dbReference>
<dbReference type="AlphaFoldDB" id="A0A1E7FSX6"/>
<dbReference type="InterPro" id="IPR019814">
    <property type="entry name" value="Translation_initiation_fac_3_N"/>
</dbReference>
<evidence type="ECO:0000256" key="2">
    <source>
        <dbReference type="ARBA" id="ARBA00022540"/>
    </source>
</evidence>
<evidence type="ECO:0000256" key="4">
    <source>
        <dbReference type="SAM" id="MobiDB-lite"/>
    </source>
</evidence>
<dbReference type="SUPFAM" id="SSF55200">
    <property type="entry name" value="Translation initiation factor IF3, C-terminal domain"/>
    <property type="match status" value="1"/>
</dbReference>
<evidence type="ECO:0000256" key="3">
    <source>
        <dbReference type="ARBA" id="ARBA00022917"/>
    </source>
</evidence>
<organism evidence="6 7">
    <name type="scientific">Fragilariopsis cylindrus CCMP1102</name>
    <dbReference type="NCBI Taxonomy" id="635003"/>
    <lineage>
        <taxon>Eukaryota</taxon>
        <taxon>Sar</taxon>
        <taxon>Stramenopiles</taxon>
        <taxon>Ochrophyta</taxon>
        <taxon>Bacillariophyta</taxon>
        <taxon>Bacillariophyceae</taxon>
        <taxon>Bacillariophycidae</taxon>
        <taxon>Bacillariales</taxon>
        <taxon>Bacillariaceae</taxon>
        <taxon>Fragilariopsis</taxon>
    </lineage>
</organism>
<dbReference type="PANTHER" id="PTHR10938">
    <property type="entry name" value="TRANSLATION INITIATION FACTOR IF-3"/>
    <property type="match status" value="1"/>
</dbReference>
<feature type="compositionally biased region" description="Low complexity" evidence="4">
    <location>
        <begin position="42"/>
        <end position="56"/>
    </location>
</feature>
<evidence type="ECO:0000313" key="6">
    <source>
        <dbReference type="EMBL" id="OEU21217.1"/>
    </source>
</evidence>
<dbReference type="PANTHER" id="PTHR10938:SF0">
    <property type="entry name" value="TRANSLATION INITIATION FACTOR IF-3, MITOCHONDRIAL"/>
    <property type="match status" value="1"/>
</dbReference>
<reference evidence="6 7" key="1">
    <citation type="submission" date="2016-09" db="EMBL/GenBank/DDBJ databases">
        <title>Extensive genetic diversity and differential bi-allelic expression allows diatom success in the polar Southern Ocean.</title>
        <authorList>
            <consortium name="DOE Joint Genome Institute"/>
            <person name="Mock T."/>
            <person name="Otillar R.P."/>
            <person name="Strauss J."/>
            <person name="Dupont C."/>
            <person name="Frickenhaus S."/>
            <person name="Maumus F."/>
            <person name="Mcmullan M."/>
            <person name="Sanges R."/>
            <person name="Schmutz J."/>
            <person name="Toseland A."/>
            <person name="Valas R."/>
            <person name="Veluchamy A."/>
            <person name="Ward B.J."/>
            <person name="Allen A."/>
            <person name="Barry K."/>
            <person name="Falciatore A."/>
            <person name="Ferrante M."/>
            <person name="Fortunato A.E."/>
            <person name="Gloeckner G."/>
            <person name="Gruber A."/>
            <person name="Hipkin R."/>
            <person name="Janech M."/>
            <person name="Kroth P."/>
            <person name="Leese F."/>
            <person name="Lindquist E."/>
            <person name="Lyon B.R."/>
            <person name="Martin J."/>
            <person name="Mayer C."/>
            <person name="Parker M."/>
            <person name="Quesneville H."/>
            <person name="Raymond J."/>
            <person name="Uhlig C."/>
            <person name="Valentin K.U."/>
            <person name="Worden A.Z."/>
            <person name="Armbrust E.V."/>
            <person name="Bowler C."/>
            <person name="Green B."/>
            <person name="Moulton V."/>
            <person name="Van Oosterhout C."/>
            <person name="Grigoriev I."/>
        </authorList>
    </citation>
    <scope>NUCLEOTIDE SEQUENCE [LARGE SCALE GENOMIC DNA]</scope>
    <source>
        <strain evidence="6 7">CCMP1102</strain>
    </source>
</reference>
<dbReference type="Proteomes" id="UP000095751">
    <property type="component" value="Unassembled WGS sequence"/>
</dbReference>
<dbReference type="NCBIfam" id="TIGR00168">
    <property type="entry name" value="infC"/>
    <property type="match status" value="1"/>
</dbReference>
<evidence type="ECO:0000313" key="7">
    <source>
        <dbReference type="Proteomes" id="UP000095751"/>
    </source>
</evidence>
<accession>A0A1E7FSX6</accession>
<feature type="compositionally biased region" description="Polar residues" evidence="4">
    <location>
        <begin position="23"/>
        <end position="36"/>
    </location>
</feature>
<evidence type="ECO:0000259" key="5">
    <source>
        <dbReference type="Pfam" id="PF05198"/>
    </source>
</evidence>
<proteinExistence type="inferred from homology"/>